<dbReference type="AlphaFoldDB" id="A0AAN6TDG7"/>
<evidence type="ECO:0000256" key="1">
    <source>
        <dbReference type="SAM" id="SignalP"/>
    </source>
</evidence>
<dbReference type="Proteomes" id="UP001302812">
    <property type="component" value="Unassembled WGS sequence"/>
</dbReference>
<reference evidence="2" key="2">
    <citation type="submission" date="2023-05" db="EMBL/GenBank/DDBJ databases">
        <authorList>
            <consortium name="Lawrence Berkeley National Laboratory"/>
            <person name="Steindorff A."/>
            <person name="Hensen N."/>
            <person name="Bonometti L."/>
            <person name="Westerberg I."/>
            <person name="Brannstrom I.O."/>
            <person name="Guillou S."/>
            <person name="Cros-Aarteil S."/>
            <person name="Calhoun S."/>
            <person name="Haridas S."/>
            <person name="Kuo A."/>
            <person name="Mondo S."/>
            <person name="Pangilinan J."/>
            <person name="Riley R."/>
            <person name="Labutti K."/>
            <person name="Andreopoulos B."/>
            <person name="Lipzen A."/>
            <person name="Chen C."/>
            <person name="Yanf M."/>
            <person name="Daum C."/>
            <person name="Ng V."/>
            <person name="Clum A."/>
            <person name="Ohm R."/>
            <person name="Martin F."/>
            <person name="Silar P."/>
            <person name="Natvig D."/>
            <person name="Lalanne C."/>
            <person name="Gautier V."/>
            <person name="Ament-Velasquez S.L."/>
            <person name="Kruys A."/>
            <person name="Hutchinson M.I."/>
            <person name="Powell A.J."/>
            <person name="Barry K."/>
            <person name="Miller A.N."/>
            <person name="Grigoriev I.V."/>
            <person name="Debuchy R."/>
            <person name="Gladieux P."/>
            <person name="Thoren M.H."/>
            <person name="Johannesson H."/>
        </authorList>
    </citation>
    <scope>NUCLEOTIDE SEQUENCE</scope>
    <source>
        <strain evidence="2">CBS 508.74</strain>
    </source>
</reference>
<evidence type="ECO:0000313" key="2">
    <source>
        <dbReference type="EMBL" id="KAK4112409.1"/>
    </source>
</evidence>
<comment type="caution">
    <text evidence="2">The sequence shown here is derived from an EMBL/GenBank/DDBJ whole genome shotgun (WGS) entry which is preliminary data.</text>
</comment>
<keyword evidence="1" id="KW-0732">Signal</keyword>
<feature type="chain" id="PRO_5043009936" evidence="1">
    <location>
        <begin position="20"/>
        <end position="198"/>
    </location>
</feature>
<protein>
    <submittedName>
        <fullName evidence="2">Uncharacterized protein</fullName>
    </submittedName>
</protein>
<name>A0AAN6TDG7_9PEZI</name>
<sequence>MFLFAHLVLVCLWACQVLGTPVLPESKTEPPALRYVPGSAHEASANISYDPQGVFVLGVDGVLRSFAPNISVVDYRQLDPDQVQELATGLARQARSLGVDVALGIQYLLEHPDIDGRLITDANAILTPGNPLNLPHPDYSTGATSPPRVSRDLSELLNGRQPAPCPATCNSLTDCIPVGCFACFFPGGPGSVGICFTG</sequence>
<proteinExistence type="predicted"/>
<dbReference type="RefSeq" id="XP_064669979.1">
    <property type="nucleotide sequence ID" value="XM_064813632.1"/>
</dbReference>
<accession>A0AAN6TDG7</accession>
<keyword evidence="3" id="KW-1185">Reference proteome</keyword>
<evidence type="ECO:0000313" key="3">
    <source>
        <dbReference type="Proteomes" id="UP001302812"/>
    </source>
</evidence>
<dbReference type="EMBL" id="MU853342">
    <property type="protein sequence ID" value="KAK4112409.1"/>
    <property type="molecule type" value="Genomic_DNA"/>
</dbReference>
<reference evidence="2" key="1">
    <citation type="journal article" date="2023" name="Mol. Phylogenet. Evol.">
        <title>Genome-scale phylogeny and comparative genomics of the fungal order Sordariales.</title>
        <authorList>
            <person name="Hensen N."/>
            <person name="Bonometti L."/>
            <person name="Westerberg I."/>
            <person name="Brannstrom I.O."/>
            <person name="Guillou S."/>
            <person name="Cros-Aarteil S."/>
            <person name="Calhoun S."/>
            <person name="Haridas S."/>
            <person name="Kuo A."/>
            <person name="Mondo S."/>
            <person name="Pangilinan J."/>
            <person name="Riley R."/>
            <person name="LaButti K."/>
            <person name="Andreopoulos B."/>
            <person name="Lipzen A."/>
            <person name="Chen C."/>
            <person name="Yan M."/>
            <person name="Daum C."/>
            <person name="Ng V."/>
            <person name="Clum A."/>
            <person name="Steindorff A."/>
            <person name="Ohm R.A."/>
            <person name="Martin F."/>
            <person name="Silar P."/>
            <person name="Natvig D.O."/>
            <person name="Lalanne C."/>
            <person name="Gautier V."/>
            <person name="Ament-Velasquez S.L."/>
            <person name="Kruys A."/>
            <person name="Hutchinson M.I."/>
            <person name="Powell A.J."/>
            <person name="Barry K."/>
            <person name="Miller A.N."/>
            <person name="Grigoriev I.V."/>
            <person name="Debuchy R."/>
            <person name="Gladieux P."/>
            <person name="Hiltunen Thoren M."/>
            <person name="Johannesson H."/>
        </authorList>
    </citation>
    <scope>NUCLEOTIDE SEQUENCE</scope>
    <source>
        <strain evidence="2">CBS 508.74</strain>
    </source>
</reference>
<feature type="signal peptide" evidence="1">
    <location>
        <begin position="1"/>
        <end position="19"/>
    </location>
</feature>
<dbReference type="GeneID" id="89937757"/>
<organism evidence="2 3">
    <name type="scientific">Canariomyces notabilis</name>
    <dbReference type="NCBI Taxonomy" id="2074819"/>
    <lineage>
        <taxon>Eukaryota</taxon>
        <taxon>Fungi</taxon>
        <taxon>Dikarya</taxon>
        <taxon>Ascomycota</taxon>
        <taxon>Pezizomycotina</taxon>
        <taxon>Sordariomycetes</taxon>
        <taxon>Sordariomycetidae</taxon>
        <taxon>Sordariales</taxon>
        <taxon>Chaetomiaceae</taxon>
        <taxon>Canariomyces</taxon>
    </lineage>
</organism>
<gene>
    <name evidence="2" type="ORF">N656DRAFT_768548</name>
</gene>